<feature type="transmembrane region" description="Helical" evidence="2">
    <location>
        <begin position="37"/>
        <end position="59"/>
    </location>
</feature>
<reference evidence="3" key="1">
    <citation type="submission" date="2021-01" db="EMBL/GenBank/DDBJ databases">
        <title>Whole genome shotgun sequence of Planosporangium mesophilum NBRC 109066.</title>
        <authorList>
            <person name="Komaki H."/>
            <person name="Tamura T."/>
        </authorList>
    </citation>
    <scope>NUCLEOTIDE SEQUENCE</scope>
    <source>
        <strain evidence="3">NBRC 109066</strain>
    </source>
</reference>
<evidence type="ECO:0000256" key="1">
    <source>
        <dbReference type="SAM" id="MobiDB-lite"/>
    </source>
</evidence>
<dbReference type="Proteomes" id="UP000599074">
    <property type="component" value="Unassembled WGS sequence"/>
</dbReference>
<evidence type="ECO:0000313" key="3">
    <source>
        <dbReference type="EMBL" id="GII25630.1"/>
    </source>
</evidence>
<keyword evidence="2" id="KW-0472">Membrane</keyword>
<evidence type="ECO:0000256" key="2">
    <source>
        <dbReference type="SAM" id="Phobius"/>
    </source>
</evidence>
<dbReference type="EMBL" id="BOON01000054">
    <property type="protein sequence ID" value="GII25630.1"/>
    <property type="molecule type" value="Genomic_DNA"/>
</dbReference>
<feature type="transmembrane region" description="Helical" evidence="2">
    <location>
        <begin position="71"/>
        <end position="95"/>
    </location>
</feature>
<organism evidence="3 4">
    <name type="scientific">Planosporangium mesophilum</name>
    <dbReference type="NCBI Taxonomy" id="689768"/>
    <lineage>
        <taxon>Bacteria</taxon>
        <taxon>Bacillati</taxon>
        <taxon>Actinomycetota</taxon>
        <taxon>Actinomycetes</taxon>
        <taxon>Micromonosporales</taxon>
        <taxon>Micromonosporaceae</taxon>
        <taxon>Planosporangium</taxon>
    </lineage>
</organism>
<proteinExistence type="predicted"/>
<comment type="caution">
    <text evidence="3">The sequence shown here is derived from an EMBL/GenBank/DDBJ whole genome shotgun (WGS) entry which is preliminary data.</text>
</comment>
<sequence>MAAGAEPFDAQPFDAGSFNPDDPAVRRRIRQRRRRRVWLAVAVVVLGAVGGFVFGLVSGPPHRQATEPPQWAGTLGTSLLLLGLAFEAVGLVYGFRSGQIQRGWKSPVRAFPFRQRRRMVKQVRGKLPVAAEELPLLRLVAEGLRGQRWLIFLIAALMVIMVGSALSRYSPGWFILAAVYVVAMSAGIVSYLRVARAAERFLREHGENGTDSVA</sequence>
<keyword evidence="2" id="KW-1133">Transmembrane helix</keyword>
<evidence type="ECO:0000313" key="4">
    <source>
        <dbReference type="Proteomes" id="UP000599074"/>
    </source>
</evidence>
<dbReference type="RefSeq" id="WP_168115805.1">
    <property type="nucleotide sequence ID" value="NZ_BOON01000054.1"/>
</dbReference>
<accession>A0A8J3TEG2</accession>
<name>A0A8J3TEG2_9ACTN</name>
<feature type="region of interest" description="Disordered" evidence="1">
    <location>
        <begin position="1"/>
        <end position="21"/>
    </location>
</feature>
<dbReference type="AlphaFoldDB" id="A0A8J3TEG2"/>
<keyword evidence="4" id="KW-1185">Reference proteome</keyword>
<protein>
    <submittedName>
        <fullName evidence="3">Uncharacterized protein</fullName>
    </submittedName>
</protein>
<gene>
    <name evidence="3" type="ORF">Pme01_52270</name>
</gene>
<keyword evidence="2" id="KW-0812">Transmembrane</keyword>
<feature type="transmembrane region" description="Helical" evidence="2">
    <location>
        <begin position="149"/>
        <end position="167"/>
    </location>
</feature>
<feature type="transmembrane region" description="Helical" evidence="2">
    <location>
        <begin position="173"/>
        <end position="194"/>
    </location>
</feature>